<dbReference type="AlphaFoldDB" id="A0A1V8TCY8"/>
<gene>
    <name evidence="2" type="ORF">B0A48_06009</name>
</gene>
<accession>A0A1V8TCY8</accession>
<feature type="region of interest" description="Disordered" evidence="1">
    <location>
        <begin position="236"/>
        <end position="261"/>
    </location>
</feature>
<keyword evidence="3" id="KW-1185">Reference proteome</keyword>
<evidence type="ECO:0000313" key="2">
    <source>
        <dbReference type="EMBL" id="OQO09118.1"/>
    </source>
</evidence>
<name>A0A1V8TCY8_9PEZI</name>
<dbReference type="EMBL" id="NAJO01000011">
    <property type="protein sequence ID" value="OQO09118.1"/>
    <property type="molecule type" value="Genomic_DNA"/>
</dbReference>
<reference evidence="3" key="1">
    <citation type="submission" date="2017-03" db="EMBL/GenBank/DDBJ databases">
        <title>Genomes of endolithic fungi from Antarctica.</title>
        <authorList>
            <person name="Coleine C."/>
            <person name="Masonjones S."/>
            <person name="Stajich J.E."/>
        </authorList>
    </citation>
    <scope>NUCLEOTIDE SEQUENCE [LARGE SCALE GENOMIC DNA]</scope>
    <source>
        <strain evidence="3">CCFEE 5527</strain>
    </source>
</reference>
<protein>
    <submittedName>
        <fullName evidence="2">Uncharacterized protein</fullName>
    </submittedName>
</protein>
<comment type="caution">
    <text evidence="2">The sequence shown here is derived from an EMBL/GenBank/DDBJ whole genome shotgun (WGS) entry which is preliminary data.</text>
</comment>
<organism evidence="2 3">
    <name type="scientific">Cryoendolithus antarcticus</name>
    <dbReference type="NCBI Taxonomy" id="1507870"/>
    <lineage>
        <taxon>Eukaryota</taxon>
        <taxon>Fungi</taxon>
        <taxon>Dikarya</taxon>
        <taxon>Ascomycota</taxon>
        <taxon>Pezizomycotina</taxon>
        <taxon>Dothideomycetes</taxon>
        <taxon>Dothideomycetidae</taxon>
        <taxon>Cladosporiales</taxon>
        <taxon>Cladosporiaceae</taxon>
        <taxon>Cryoendolithus</taxon>
    </lineage>
</organism>
<evidence type="ECO:0000256" key="1">
    <source>
        <dbReference type="SAM" id="MobiDB-lite"/>
    </source>
</evidence>
<dbReference type="Proteomes" id="UP000192596">
    <property type="component" value="Unassembled WGS sequence"/>
</dbReference>
<sequence>MAPPQPQQLIAPCYFLQIPPEMRLRIYDSTLDALDVLDLLRTSEWLSEAKSVTLRLDHQAPFTRGTHDMLTAFATIRTACPITLVLQRNHGKDGRVAVHKATGGCEELVRMITDIENRPGHHGFMAPDDNDDWADDVSGISTDDSWTYPFMAQIPNDCLNNSDCRRERCGQVAYRDEYGIMLGEEFDYREVDYDGNITANGYDPESYEGWSMSPDARALMYARHDYYDTLDEWRSSTHDDVQQRNGGRDVDARNEQHDRSDGIEEWEQRLEQRICDKIMGRLGSEKWEDKVANRIGIKVLGRLQLMINDEGELKIKQPKE</sequence>
<evidence type="ECO:0000313" key="3">
    <source>
        <dbReference type="Proteomes" id="UP000192596"/>
    </source>
</evidence>
<proteinExistence type="predicted"/>
<dbReference type="InParanoid" id="A0A1V8TCY8"/>